<name>A0A0V1H4S5_9BILA</name>
<dbReference type="AlphaFoldDB" id="A0A0V1H4S5"/>
<organism evidence="1 2">
    <name type="scientific">Trichinella zimbabwensis</name>
    <dbReference type="NCBI Taxonomy" id="268475"/>
    <lineage>
        <taxon>Eukaryota</taxon>
        <taxon>Metazoa</taxon>
        <taxon>Ecdysozoa</taxon>
        <taxon>Nematoda</taxon>
        <taxon>Enoplea</taxon>
        <taxon>Dorylaimia</taxon>
        <taxon>Trichinellida</taxon>
        <taxon>Trichinellidae</taxon>
        <taxon>Trichinella</taxon>
    </lineage>
</organism>
<accession>A0A0V1H4S5</accession>
<protein>
    <submittedName>
        <fullName evidence="1">Uncharacterized protein</fullName>
    </submittedName>
</protein>
<comment type="caution">
    <text evidence="1">The sequence shown here is derived from an EMBL/GenBank/DDBJ whole genome shotgun (WGS) entry which is preliminary data.</text>
</comment>
<dbReference type="Proteomes" id="UP000055024">
    <property type="component" value="Unassembled WGS sequence"/>
</dbReference>
<keyword evidence="2" id="KW-1185">Reference proteome</keyword>
<reference evidence="1 2" key="1">
    <citation type="submission" date="2015-01" db="EMBL/GenBank/DDBJ databases">
        <title>Evolution of Trichinella species and genotypes.</title>
        <authorList>
            <person name="Korhonen P.K."/>
            <person name="Edoardo P."/>
            <person name="Giuseppe L.R."/>
            <person name="Gasser R.B."/>
        </authorList>
    </citation>
    <scope>NUCLEOTIDE SEQUENCE [LARGE SCALE GENOMIC DNA]</scope>
    <source>
        <strain evidence="1">ISS1029</strain>
    </source>
</reference>
<evidence type="ECO:0000313" key="1">
    <source>
        <dbReference type="EMBL" id="KRZ05515.1"/>
    </source>
</evidence>
<proteinExistence type="predicted"/>
<sequence>MSDESARVDEETLNNFNGFRKTGFPMNCLKNSKMRENELLKVIEKMLRLAKMDATSAINLANGGIDIGTTEVLSSSNWEELLANFIDEECEEIDADAADENHSITTEKIVSHKQFAAYLEKMKSFAVQKQPQLLRHVQHLETAFETTCYTEATHQTTLEQYLL</sequence>
<dbReference type="EMBL" id="JYDP01000138">
    <property type="protein sequence ID" value="KRZ05515.1"/>
    <property type="molecule type" value="Genomic_DNA"/>
</dbReference>
<gene>
    <name evidence="1" type="ORF">T11_14198</name>
</gene>
<evidence type="ECO:0000313" key="2">
    <source>
        <dbReference type="Proteomes" id="UP000055024"/>
    </source>
</evidence>
<dbReference type="OrthoDB" id="10353431at2759"/>